<evidence type="ECO:0000313" key="2">
    <source>
        <dbReference type="Proteomes" id="UP000765509"/>
    </source>
</evidence>
<dbReference type="AlphaFoldDB" id="A0A9Q3J7F5"/>
<gene>
    <name evidence="1" type="ORF">O181_096509</name>
</gene>
<evidence type="ECO:0000313" key="1">
    <source>
        <dbReference type="EMBL" id="MBW0556794.1"/>
    </source>
</evidence>
<accession>A0A9Q3J7F5</accession>
<name>A0A9Q3J7F5_9BASI</name>
<comment type="caution">
    <text evidence="1">The sequence shown here is derived from an EMBL/GenBank/DDBJ whole genome shotgun (WGS) entry which is preliminary data.</text>
</comment>
<reference evidence="1" key="1">
    <citation type="submission" date="2021-03" db="EMBL/GenBank/DDBJ databases">
        <title>Draft genome sequence of rust myrtle Austropuccinia psidii MF-1, a brazilian biotype.</title>
        <authorList>
            <person name="Quecine M.C."/>
            <person name="Pachon D.M.R."/>
            <person name="Bonatelli M.L."/>
            <person name="Correr F.H."/>
            <person name="Franceschini L.M."/>
            <person name="Leite T.F."/>
            <person name="Margarido G.R.A."/>
            <person name="Almeida C.A."/>
            <person name="Ferrarezi J.A."/>
            <person name="Labate C.A."/>
        </authorList>
    </citation>
    <scope>NUCLEOTIDE SEQUENCE</scope>
    <source>
        <strain evidence="1">MF-1</strain>
    </source>
</reference>
<dbReference type="EMBL" id="AVOT02064367">
    <property type="protein sequence ID" value="MBW0556794.1"/>
    <property type="molecule type" value="Genomic_DNA"/>
</dbReference>
<proteinExistence type="predicted"/>
<organism evidence="1 2">
    <name type="scientific">Austropuccinia psidii MF-1</name>
    <dbReference type="NCBI Taxonomy" id="1389203"/>
    <lineage>
        <taxon>Eukaryota</taxon>
        <taxon>Fungi</taxon>
        <taxon>Dikarya</taxon>
        <taxon>Basidiomycota</taxon>
        <taxon>Pucciniomycotina</taxon>
        <taxon>Pucciniomycetes</taxon>
        <taxon>Pucciniales</taxon>
        <taxon>Sphaerophragmiaceae</taxon>
        <taxon>Austropuccinia</taxon>
    </lineage>
</organism>
<sequence length="107" mass="12768">MIPPHSKDFGFPRDLSLQREKMISWNRGLEKREVAVVQSHNTPPGMACIEQFVLTHQIFQELLQWGMADREFKPDSHYKELVESIQKISLKEIFFKELIIDKKWNKR</sequence>
<keyword evidence="2" id="KW-1185">Reference proteome</keyword>
<protein>
    <submittedName>
        <fullName evidence="1">Uncharacterized protein</fullName>
    </submittedName>
</protein>
<dbReference type="Proteomes" id="UP000765509">
    <property type="component" value="Unassembled WGS sequence"/>
</dbReference>